<feature type="transmembrane region" description="Helical" evidence="1">
    <location>
        <begin position="198"/>
        <end position="221"/>
    </location>
</feature>
<feature type="transmembrane region" description="Helical" evidence="1">
    <location>
        <begin position="337"/>
        <end position="356"/>
    </location>
</feature>
<name>A0A7S0GN42_9STRA</name>
<evidence type="ECO:0000256" key="1">
    <source>
        <dbReference type="SAM" id="Phobius"/>
    </source>
</evidence>
<gene>
    <name evidence="2" type="ORF">PINE0816_LOCUS22453</name>
</gene>
<dbReference type="InterPro" id="IPR037185">
    <property type="entry name" value="EmrE-like"/>
</dbReference>
<dbReference type="EMBL" id="HBEL01048514">
    <property type="protein sequence ID" value="CAD8426291.1"/>
    <property type="molecule type" value="Transcribed_RNA"/>
</dbReference>
<dbReference type="AlphaFoldDB" id="A0A7S0GN42"/>
<dbReference type="SUPFAM" id="SSF103481">
    <property type="entry name" value="Multidrug resistance efflux transporter EmrE"/>
    <property type="match status" value="1"/>
</dbReference>
<keyword evidence="1" id="KW-0812">Transmembrane</keyword>
<feature type="transmembrane region" description="Helical" evidence="1">
    <location>
        <begin position="107"/>
        <end position="127"/>
    </location>
</feature>
<dbReference type="InterPro" id="IPR026505">
    <property type="entry name" value="Solute_c_fam_35_mem_F3/F4"/>
</dbReference>
<feature type="transmembrane region" description="Helical" evidence="1">
    <location>
        <begin position="242"/>
        <end position="267"/>
    </location>
</feature>
<accession>A0A7S0GN42</accession>
<dbReference type="PANTHER" id="PTHR19346:SF4">
    <property type="entry name" value="SUGAR PHOSPHATE TRANSPORTER DOMAIN-CONTAINING PROTEIN"/>
    <property type="match status" value="1"/>
</dbReference>
<keyword evidence="1" id="KW-1133">Transmembrane helix</keyword>
<evidence type="ECO:0008006" key="3">
    <source>
        <dbReference type="Google" id="ProtNLM"/>
    </source>
</evidence>
<feature type="transmembrane region" description="Helical" evidence="1">
    <location>
        <begin position="62"/>
        <end position="82"/>
    </location>
</feature>
<reference evidence="2" key="1">
    <citation type="submission" date="2021-01" db="EMBL/GenBank/DDBJ databases">
        <authorList>
            <person name="Corre E."/>
            <person name="Pelletier E."/>
            <person name="Niang G."/>
            <person name="Scheremetjew M."/>
            <person name="Finn R."/>
            <person name="Kale V."/>
            <person name="Holt S."/>
            <person name="Cochrane G."/>
            <person name="Meng A."/>
            <person name="Brown T."/>
            <person name="Cohen L."/>
        </authorList>
    </citation>
    <scope>NUCLEOTIDE SEQUENCE</scope>
    <source>
        <strain evidence="2">CCAP1064/1</strain>
    </source>
</reference>
<keyword evidence="1" id="KW-0472">Membrane</keyword>
<evidence type="ECO:0000313" key="2">
    <source>
        <dbReference type="EMBL" id="CAD8426291.1"/>
    </source>
</evidence>
<sequence>MIKQQNKQWRNNDSHSSIRRMVLQILCIFFYLISWVANSELLQGITNGSLCPDHVPYDKPAFLSYFSYNYMMISFVFVYPCAKFRRRCSLPYYLTVIWPGRIGFRKAVLACAFISYLLLALNILYIVGLHRISVGMSNAIFQLQTPFTMGLSVLLLNDKLVASEGLGVIVSLIGVCFILMPLFSKESETEEPSNVGDWSLMIGVGSTLLSAAIGAIYLVFWRVLSETKNLVPLDGVEGLMDTFTTVAMIGATNMLFGWPFLLFVHWIGWESLSFPPLSHWRIINTNAFVEYLFDTSCAITIYITSAIVTTVTAPLTIPLAMVTDRILYRELSFHNSLGQGFIGTALVVVGIILLEMKPGLSYCRRKGFVGKKKDKGIECV</sequence>
<feature type="transmembrane region" description="Helical" evidence="1">
    <location>
        <begin position="165"/>
        <end position="183"/>
    </location>
</feature>
<feature type="transmembrane region" description="Helical" evidence="1">
    <location>
        <begin position="21"/>
        <end position="42"/>
    </location>
</feature>
<feature type="transmembrane region" description="Helical" evidence="1">
    <location>
        <begin position="139"/>
        <end position="156"/>
    </location>
</feature>
<proteinExistence type="predicted"/>
<dbReference type="PANTHER" id="PTHR19346">
    <property type="entry name" value="SUGAR PHOSPHATE TRANSPORTER DOMAIN-CONTAINING PROTEIN"/>
    <property type="match status" value="1"/>
</dbReference>
<organism evidence="2">
    <name type="scientific">Proboscia inermis</name>
    <dbReference type="NCBI Taxonomy" id="420281"/>
    <lineage>
        <taxon>Eukaryota</taxon>
        <taxon>Sar</taxon>
        <taxon>Stramenopiles</taxon>
        <taxon>Ochrophyta</taxon>
        <taxon>Bacillariophyta</taxon>
        <taxon>Coscinodiscophyceae</taxon>
        <taxon>Rhizosoleniophycidae</taxon>
        <taxon>Rhizosoleniales</taxon>
        <taxon>Rhizosoleniaceae</taxon>
        <taxon>Proboscia</taxon>
    </lineage>
</organism>
<protein>
    <recommendedName>
        <fullName evidence="3">EamA domain-containing protein</fullName>
    </recommendedName>
</protein>